<organism evidence="5 6">
    <name type="scientific">Fundicoccus ignavus</name>
    <dbReference type="NCBI Taxonomy" id="2664442"/>
    <lineage>
        <taxon>Bacteria</taxon>
        <taxon>Bacillati</taxon>
        <taxon>Bacillota</taxon>
        <taxon>Bacilli</taxon>
        <taxon>Lactobacillales</taxon>
        <taxon>Aerococcaceae</taxon>
        <taxon>Fundicoccus</taxon>
    </lineage>
</organism>
<dbReference type="Gene3D" id="3.40.50.720">
    <property type="entry name" value="NAD(P)-binding Rossmann-like Domain"/>
    <property type="match status" value="1"/>
</dbReference>
<dbReference type="AlphaFoldDB" id="A0A6I2GX32"/>
<dbReference type="GO" id="GO:0008206">
    <property type="term" value="P:bile acid metabolic process"/>
    <property type="evidence" value="ECO:0007669"/>
    <property type="project" value="UniProtKB-ARBA"/>
</dbReference>
<dbReference type="PANTHER" id="PTHR44196:SF1">
    <property type="entry name" value="DEHYDROGENASE_REDUCTASE SDR FAMILY MEMBER 7B"/>
    <property type="match status" value="1"/>
</dbReference>
<comment type="similarity">
    <text evidence="1 3">Belongs to the short-chain dehydrogenases/reductases (SDR) family.</text>
</comment>
<evidence type="ECO:0000313" key="5">
    <source>
        <dbReference type="EMBL" id="MRI84903.1"/>
    </source>
</evidence>
<dbReference type="SUPFAM" id="SSF51735">
    <property type="entry name" value="NAD(P)-binding Rossmann-fold domains"/>
    <property type="match status" value="1"/>
</dbReference>
<dbReference type="PRINTS" id="PR00081">
    <property type="entry name" value="GDHRDH"/>
</dbReference>
<dbReference type="PROSITE" id="PS00061">
    <property type="entry name" value="ADH_SHORT"/>
    <property type="match status" value="1"/>
</dbReference>
<gene>
    <name evidence="5" type="ORF">GIY09_03175</name>
</gene>
<protein>
    <submittedName>
        <fullName evidence="5">SDR family NAD(P)-dependent oxidoreductase</fullName>
    </submittedName>
</protein>
<dbReference type="InterPro" id="IPR057326">
    <property type="entry name" value="KR_dom"/>
</dbReference>
<proteinExistence type="inferred from homology"/>
<evidence type="ECO:0000256" key="1">
    <source>
        <dbReference type="ARBA" id="ARBA00006484"/>
    </source>
</evidence>
<sequence length="266" mass="29830">MKLNNKVVIVTGATSGIGKEIAYQLANKGAHLVLVARRRSLLKELTQDLHERFNVQVLIVVADLSEAKQIERLVVKAKKYFGRIDYLINSAGYGEFKPAVEFSYEEIQEMFKINTFAMMYLSQLVALEMLEQASGQIVFISSISGKLSSHSSSVYSASKSAIIGYADALRLELKKYGIGVTTINPGPVKTPFFTRNDTLQAYYKRIELFALETETVAKRVIEAMVKGKREVNMPFMLKTAAIISPLVPHISDFLNTNLFNFKEESR</sequence>
<evidence type="ECO:0000313" key="6">
    <source>
        <dbReference type="Proteomes" id="UP000430975"/>
    </source>
</evidence>
<dbReference type="SMART" id="SM00822">
    <property type="entry name" value="PKS_KR"/>
    <property type="match status" value="1"/>
</dbReference>
<keyword evidence="6" id="KW-1185">Reference proteome</keyword>
<dbReference type="InterPro" id="IPR020904">
    <property type="entry name" value="Sc_DH/Rdtase_CS"/>
</dbReference>
<comment type="caution">
    <text evidence="5">The sequence shown here is derived from an EMBL/GenBank/DDBJ whole genome shotgun (WGS) entry which is preliminary data.</text>
</comment>
<evidence type="ECO:0000256" key="3">
    <source>
        <dbReference type="RuleBase" id="RU000363"/>
    </source>
</evidence>
<keyword evidence="2" id="KW-0560">Oxidoreductase</keyword>
<dbReference type="PANTHER" id="PTHR44196">
    <property type="entry name" value="DEHYDROGENASE/REDUCTASE SDR FAMILY MEMBER 7B"/>
    <property type="match status" value="1"/>
</dbReference>
<evidence type="ECO:0000256" key="2">
    <source>
        <dbReference type="ARBA" id="ARBA00023002"/>
    </source>
</evidence>
<dbReference type="EMBL" id="WJQS01000002">
    <property type="protein sequence ID" value="MRI84903.1"/>
    <property type="molecule type" value="Genomic_DNA"/>
</dbReference>
<accession>A0A6I2GX32</accession>
<dbReference type="Pfam" id="PF00106">
    <property type="entry name" value="adh_short"/>
    <property type="match status" value="1"/>
</dbReference>
<evidence type="ECO:0000259" key="4">
    <source>
        <dbReference type="SMART" id="SM00822"/>
    </source>
</evidence>
<dbReference type="InterPro" id="IPR002347">
    <property type="entry name" value="SDR_fam"/>
</dbReference>
<dbReference type="FunFam" id="3.40.50.720:FF:000084">
    <property type="entry name" value="Short-chain dehydrogenase reductase"/>
    <property type="match status" value="1"/>
</dbReference>
<dbReference type="PRINTS" id="PR00080">
    <property type="entry name" value="SDRFAMILY"/>
</dbReference>
<dbReference type="InterPro" id="IPR036291">
    <property type="entry name" value="NAD(P)-bd_dom_sf"/>
</dbReference>
<dbReference type="GO" id="GO:0016491">
    <property type="term" value="F:oxidoreductase activity"/>
    <property type="evidence" value="ECO:0007669"/>
    <property type="project" value="UniProtKB-KW"/>
</dbReference>
<dbReference type="Proteomes" id="UP000430975">
    <property type="component" value="Unassembled WGS sequence"/>
</dbReference>
<feature type="domain" description="Ketoreductase" evidence="4">
    <location>
        <begin position="6"/>
        <end position="191"/>
    </location>
</feature>
<dbReference type="RefSeq" id="WP_153863205.1">
    <property type="nucleotide sequence ID" value="NZ_WJQS01000002.1"/>
</dbReference>
<dbReference type="GO" id="GO:0016020">
    <property type="term" value="C:membrane"/>
    <property type="evidence" value="ECO:0007669"/>
    <property type="project" value="TreeGrafter"/>
</dbReference>
<reference evidence="5 6" key="1">
    <citation type="submission" date="2019-11" db="EMBL/GenBank/DDBJ databases">
        <title>Characterisation of Fundicoccus ignavus gen. nov. sp. nov., a novel genus of the family Aerococcaceae isolated from bulk tank milk.</title>
        <authorList>
            <person name="Siebert A."/>
            <person name="Huptas C."/>
            <person name="Wenning M."/>
            <person name="Scherer S."/>
            <person name="Doll E.V."/>
        </authorList>
    </citation>
    <scope>NUCLEOTIDE SEQUENCE [LARGE SCALE GENOMIC DNA]</scope>
    <source>
        <strain evidence="5 6">WS4759</strain>
    </source>
</reference>
<name>A0A6I2GX32_9LACT</name>
<dbReference type="PIRSF" id="PIRSF000126">
    <property type="entry name" value="11-beta-HSD1"/>
    <property type="match status" value="1"/>
</dbReference>